<keyword evidence="3" id="KW-0378">Hydrolase</keyword>
<gene>
    <name evidence="8" type="ORF">PMACD_LOCUS13671</name>
</gene>
<reference evidence="8" key="1">
    <citation type="submission" date="2021-02" db="EMBL/GenBank/DDBJ databases">
        <authorList>
            <person name="Steward A R."/>
        </authorList>
    </citation>
    <scope>NUCLEOTIDE SEQUENCE</scope>
</reference>
<dbReference type="PANTHER" id="PTHR24276">
    <property type="entry name" value="POLYSERASE-RELATED"/>
    <property type="match status" value="1"/>
</dbReference>
<comment type="caution">
    <text evidence="8">The sequence shown here is derived from an EMBL/GenBank/DDBJ whole genome shotgun (WGS) entry which is preliminary data.</text>
</comment>
<dbReference type="InterPro" id="IPR001314">
    <property type="entry name" value="Peptidase_S1A"/>
</dbReference>
<dbReference type="InterPro" id="IPR043504">
    <property type="entry name" value="Peptidase_S1_PA_chymotrypsin"/>
</dbReference>
<feature type="signal peptide" evidence="6">
    <location>
        <begin position="1"/>
        <end position="15"/>
    </location>
</feature>
<keyword evidence="4" id="KW-0720">Serine protease</keyword>
<dbReference type="InterPro" id="IPR009003">
    <property type="entry name" value="Peptidase_S1_PA"/>
</dbReference>
<dbReference type="Gene3D" id="2.40.10.10">
    <property type="entry name" value="Trypsin-like serine proteases"/>
    <property type="match status" value="1"/>
</dbReference>
<dbReference type="Proteomes" id="UP000663880">
    <property type="component" value="Unassembled WGS sequence"/>
</dbReference>
<evidence type="ECO:0000256" key="5">
    <source>
        <dbReference type="ARBA" id="ARBA00023157"/>
    </source>
</evidence>
<dbReference type="PRINTS" id="PR00722">
    <property type="entry name" value="CHYMOTRYPSIN"/>
</dbReference>
<keyword evidence="9" id="KW-1185">Reference proteome</keyword>
<keyword evidence="5" id="KW-1015">Disulfide bond</keyword>
<feature type="chain" id="PRO_5032982187" description="Peptidase S1 domain-containing protein" evidence="6">
    <location>
        <begin position="16"/>
        <end position="276"/>
    </location>
</feature>
<feature type="domain" description="Peptidase S1" evidence="7">
    <location>
        <begin position="46"/>
        <end position="276"/>
    </location>
</feature>
<dbReference type="InterPro" id="IPR050430">
    <property type="entry name" value="Peptidase_S1"/>
</dbReference>
<protein>
    <recommendedName>
        <fullName evidence="7">Peptidase S1 domain-containing protein</fullName>
    </recommendedName>
</protein>
<dbReference type="Pfam" id="PF00089">
    <property type="entry name" value="Trypsin"/>
    <property type="match status" value="1"/>
</dbReference>
<accession>A0A821WME1</accession>
<dbReference type="PROSITE" id="PS50240">
    <property type="entry name" value="TRYPSIN_DOM"/>
    <property type="match status" value="1"/>
</dbReference>
<keyword evidence="6" id="KW-0732">Signal</keyword>
<dbReference type="PROSITE" id="PS00134">
    <property type="entry name" value="TRYPSIN_HIS"/>
    <property type="match status" value="1"/>
</dbReference>
<evidence type="ECO:0000256" key="3">
    <source>
        <dbReference type="ARBA" id="ARBA00022801"/>
    </source>
</evidence>
<organism evidence="8 9">
    <name type="scientific">Pieris macdunnoughi</name>
    <dbReference type="NCBI Taxonomy" id="345717"/>
    <lineage>
        <taxon>Eukaryota</taxon>
        <taxon>Metazoa</taxon>
        <taxon>Ecdysozoa</taxon>
        <taxon>Arthropoda</taxon>
        <taxon>Hexapoda</taxon>
        <taxon>Insecta</taxon>
        <taxon>Pterygota</taxon>
        <taxon>Neoptera</taxon>
        <taxon>Endopterygota</taxon>
        <taxon>Lepidoptera</taxon>
        <taxon>Glossata</taxon>
        <taxon>Ditrysia</taxon>
        <taxon>Papilionoidea</taxon>
        <taxon>Pieridae</taxon>
        <taxon>Pierinae</taxon>
        <taxon>Pieris</taxon>
    </lineage>
</organism>
<dbReference type="CDD" id="cd00190">
    <property type="entry name" value="Tryp_SPc"/>
    <property type="match status" value="1"/>
</dbReference>
<evidence type="ECO:0000256" key="4">
    <source>
        <dbReference type="ARBA" id="ARBA00022825"/>
    </source>
</evidence>
<keyword evidence="2" id="KW-0645">Protease</keyword>
<proteinExistence type="inferred from homology"/>
<comment type="similarity">
    <text evidence="1">Belongs to the peptidase S1 family.</text>
</comment>
<dbReference type="InterPro" id="IPR018114">
    <property type="entry name" value="TRYPSIN_HIS"/>
</dbReference>
<dbReference type="AlphaFoldDB" id="A0A821WME1"/>
<dbReference type="SUPFAM" id="SSF50494">
    <property type="entry name" value="Trypsin-like serine proteases"/>
    <property type="match status" value="1"/>
</dbReference>
<evidence type="ECO:0000256" key="1">
    <source>
        <dbReference type="ARBA" id="ARBA00007664"/>
    </source>
</evidence>
<dbReference type="InterPro" id="IPR001254">
    <property type="entry name" value="Trypsin_dom"/>
</dbReference>
<name>A0A821WME1_9NEOP</name>
<dbReference type="PANTHER" id="PTHR24276:SF91">
    <property type="entry name" value="AT26814P-RELATED"/>
    <property type="match status" value="1"/>
</dbReference>
<dbReference type="GO" id="GO:0004252">
    <property type="term" value="F:serine-type endopeptidase activity"/>
    <property type="evidence" value="ECO:0007669"/>
    <property type="project" value="InterPro"/>
</dbReference>
<evidence type="ECO:0000313" key="8">
    <source>
        <dbReference type="EMBL" id="CAF4928764.1"/>
    </source>
</evidence>
<dbReference type="OrthoDB" id="6380398at2759"/>
<dbReference type="SMART" id="SM00020">
    <property type="entry name" value="Tryp_SPc"/>
    <property type="match status" value="1"/>
</dbReference>
<evidence type="ECO:0000313" key="9">
    <source>
        <dbReference type="Proteomes" id="UP000663880"/>
    </source>
</evidence>
<evidence type="ECO:0000256" key="2">
    <source>
        <dbReference type="ARBA" id="ARBA00022670"/>
    </source>
</evidence>
<evidence type="ECO:0000256" key="6">
    <source>
        <dbReference type="SAM" id="SignalP"/>
    </source>
</evidence>
<dbReference type="GO" id="GO:0006508">
    <property type="term" value="P:proteolysis"/>
    <property type="evidence" value="ECO:0007669"/>
    <property type="project" value="UniProtKB-KW"/>
</dbReference>
<sequence>MKLLILISVLACAFAEISDYHEKIGIPLAIRLKKLELARDFDGSRIFGGHEAPLGAYPHMAGLVIPLSINFDSVCGAALISSTRVLTAAHCMVSDARNITVVLGSRTVYYGGVRVKATEAVNHPEWDIYKGLANDIAVMFIPPVTFTDIIQPINLYTGNSDLSGVWASISGYGITGSSQTLTPDQTLKHMQTQVISNEECQKSSRIPILESNICTRSGDNNDNVCSSDSGGPLSLGSGRNGFLIGVVSFGAGNCELGLPSAFAKVSYYAPWIISLM</sequence>
<evidence type="ECO:0000259" key="7">
    <source>
        <dbReference type="PROSITE" id="PS50240"/>
    </source>
</evidence>
<dbReference type="EMBL" id="CAJOBZ010000062">
    <property type="protein sequence ID" value="CAF4928764.1"/>
    <property type="molecule type" value="Genomic_DNA"/>
</dbReference>